<evidence type="ECO:0000256" key="5">
    <source>
        <dbReference type="ARBA" id="ARBA00022777"/>
    </source>
</evidence>
<dbReference type="GO" id="GO:0005524">
    <property type="term" value="F:ATP binding"/>
    <property type="evidence" value="ECO:0007669"/>
    <property type="project" value="UniProtKB-KW"/>
</dbReference>
<dbReference type="Pfam" id="PF19191">
    <property type="entry name" value="HEF_HK"/>
    <property type="match status" value="1"/>
</dbReference>
<dbReference type="Proteomes" id="UP000248012">
    <property type="component" value="Unassembled WGS sequence"/>
</dbReference>
<dbReference type="CDD" id="cd00075">
    <property type="entry name" value="HATPase"/>
    <property type="match status" value="1"/>
</dbReference>
<evidence type="ECO:0000256" key="3">
    <source>
        <dbReference type="ARBA" id="ARBA00022679"/>
    </source>
</evidence>
<accession>A0A2V4NCH5</accession>
<keyword evidence="5" id="KW-0418">Kinase</keyword>
<dbReference type="InterPro" id="IPR050980">
    <property type="entry name" value="2C_sensor_his_kinase"/>
</dbReference>
<feature type="domain" description="Histidine kinase" evidence="7">
    <location>
        <begin position="781"/>
        <end position="988"/>
    </location>
</feature>
<evidence type="ECO:0000256" key="1">
    <source>
        <dbReference type="ARBA" id="ARBA00000085"/>
    </source>
</evidence>
<dbReference type="Pfam" id="PF02518">
    <property type="entry name" value="HATPase_c"/>
    <property type="match status" value="1"/>
</dbReference>
<keyword evidence="3" id="KW-0808">Transferase</keyword>
<reference evidence="8 9" key="1">
    <citation type="submission" date="2018-05" db="EMBL/GenBank/DDBJ databases">
        <title>Oceanovita maritima gen. nov., sp. nov., a marine bacterium in the family Rhodobacteraceae isolated from surface seawater of Lundu port Xiamen, China.</title>
        <authorList>
            <person name="Hetharua B.H."/>
            <person name="Min D."/>
            <person name="Liao H."/>
            <person name="Tian Y."/>
        </authorList>
    </citation>
    <scope>NUCLEOTIDE SEQUENCE [LARGE SCALE GENOMIC DNA]</scope>
    <source>
        <strain evidence="8 9">FSX-11</strain>
    </source>
</reference>
<evidence type="ECO:0000313" key="8">
    <source>
        <dbReference type="EMBL" id="PYC47450.1"/>
    </source>
</evidence>
<evidence type="ECO:0000256" key="2">
    <source>
        <dbReference type="ARBA" id="ARBA00012438"/>
    </source>
</evidence>
<dbReference type="InterPro" id="IPR005467">
    <property type="entry name" value="His_kinase_dom"/>
</dbReference>
<comment type="catalytic activity">
    <reaction evidence="1">
        <text>ATP + protein L-histidine = ADP + protein N-phospho-L-histidine.</text>
        <dbReference type="EC" id="2.7.13.3"/>
    </reaction>
</comment>
<gene>
    <name evidence="8" type="ORF">DI396_10860</name>
</gene>
<dbReference type="Pfam" id="PF13589">
    <property type="entry name" value="HATPase_c_3"/>
    <property type="match status" value="1"/>
</dbReference>
<evidence type="ECO:0000313" key="9">
    <source>
        <dbReference type="Proteomes" id="UP000248012"/>
    </source>
</evidence>
<dbReference type="PROSITE" id="PS50109">
    <property type="entry name" value="HIS_KIN"/>
    <property type="match status" value="1"/>
</dbReference>
<name>A0A2V4NCH5_9RHOB</name>
<keyword evidence="9" id="KW-1185">Reference proteome</keyword>
<dbReference type="RefSeq" id="WP_110796234.1">
    <property type="nucleotide sequence ID" value="NZ_KZ826485.1"/>
</dbReference>
<dbReference type="Gene3D" id="3.30.565.10">
    <property type="entry name" value="Histidine kinase-like ATPase, C-terminal domain"/>
    <property type="match status" value="2"/>
</dbReference>
<comment type="caution">
    <text evidence="8">The sequence shown here is derived from an EMBL/GenBank/DDBJ whole genome shotgun (WGS) entry which is preliminary data.</text>
</comment>
<dbReference type="SUPFAM" id="SSF55874">
    <property type="entry name" value="ATPase domain of HSP90 chaperone/DNA topoisomerase II/histidine kinase"/>
    <property type="match status" value="2"/>
</dbReference>
<dbReference type="EMBL" id="QFVT01000006">
    <property type="protein sequence ID" value="PYC47450.1"/>
    <property type="molecule type" value="Genomic_DNA"/>
</dbReference>
<protein>
    <recommendedName>
        <fullName evidence="2">histidine kinase</fullName>
        <ecNumber evidence="2">2.7.13.3</ecNumber>
    </recommendedName>
</protein>
<evidence type="ECO:0000259" key="7">
    <source>
        <dbReference type="PROSITE" id="PS50109"/>
    </source>
</evidence>
<dbReference type="PANTHER" id="PTHR44936">
    <property type="entry name" value="SENSOR PROTEIN CREC"/>
    <property type="match status" value="1"/>
</dbReference>
<dbReference type="OrthoDB" id="9816482at2"/>
<proteinExistence type="predicted"/>
<dbReference type="EC" id="2.7.13.3" evidence="2"/>
<dbReference type="GO" id="GO:0005886">
    <property type="term" value="C:plasma membrane"/>
    <property type="evidence" value="ECO:0007669"/>
    <property type="project" value="TreeGrafter"/>
</dbReference>
<evidence type="ECO:0000256" key="6">
    <source>
        <dbReference type="ARBA" id="ARBA00022840"/>
    </source>
</evidence>
<dbReference type="SMART" id="SM00387">
    <property type="entry name" value="HATPase_c"/>
    <property type="match status" value="1"/>
</dbReference>
<dbReference type="GO" id="GO:0000155">
    <property type="term" value="F:phosphorelay sensor kinase activity"/>
    <property type="evidence" value="ECO:0007669"/>
    <property type="project" value="TreeGrafter"/>
</dbReference>
<sequence>MAKFHIRARTIDLLGRQQIANISTAISELFKNAHDAYATTAEVDYFRDDGLLVLRDDGLGMTKQDFEDRWLTLGTDSKVGSFSGLKRPPVDSAQDIRPLLGEKGIGRLAIAVIGRQVLVLTRAKVDGKAEDSITAAYIHWGLFELPGIDLDEIVIPLETFRADTLPNLEDVQEMVSKARDSLDSLASRIDEKVAKSIRNDMDAFKVDPRDASTYLGQPSFDLNGSGTHFYILPADEIIQDDIDDRDESTKATRFEKNLIGFTNTMTPEFRKPKIITRFRDHIDEGEPLERVGEKAFFSPEEFKQVDHHIRGRFDEFGQFRGKVGVYQTLPSEYVLNWSNTDGKPTSCGPFDFSIAVIQPTPTDSLVDPTEHAKIRRKLERHGGVYIYKDGVRVQPYGGPDFDFLDVERRRNLRAATAYYSFRNIMGAVELTSRDNPNLVEKAGREGFREDKAYRQFRSILINFFIQSAADFFRENGKYSEEWTEKRYELQRLDEVRKKREKQSKGKKDRFGEQLEKFFKVIDSGQLPKTISDTVAGFEADVLSEINSKKNPQAKALAIGRLEAEAKLHLDQLRKEHAISKPRGVGLNTELRNNWEAYQTEMGRLTNDLVLPAEKTIENIVTTTVKKNKLNLEPGLRLNAAVQKHTKETLSTMKTLRTQTEETLTDLTRTVRDTTKNSFRNVSKVVDEVLAELEAVKGKKQAEFDFSKQREAFETLVADAFEEESEKLRKIYSQLDAVLSSTQSSGSDMVEVTEALEEEVVALRERQEVDFELAQIGMALNTINHEFGKTAGSLRDGLRRMKSWAHANPDMKRLYDDMRVNFDHLDSYLALFNPLDRKLQSTAVDIKGSDIFRFVSDLFEKRLKRHNVRLVADEGFKAHTLHGFHADFYPVFVNLIDNAIYWASSARNDAGIIELIEDYGDLCVRDNGRGVSSIDVRNIFELSFTRKPGGRGMGLHISRQALGRLGYELNIDPPTPNSGACFRISKMSQ</sequence>
<dbReference type="PANTHER" id="PTHR44936:SF10">
    <property type="entry name" value="SENSOR PROTEIN RSTB"/>
    <property type="match status" value="1"/>
</dbReference>
<organism evidence="8 9">
    <name type="scientific">Litorivita pollutaquae</name>
    <dbReference type="NCBI Taxonomy" id="2200892"/>
    <lineage>
        <taxon>Bacteria</taxon>
        <taxon>Pseudomonadati</taxon>
        <taxon>Pseudomonadota</taxon>
        <taxon>Alphaproteobacteria</taxon>
        <taxon>Rhodobacterales</taxon>
        <taxon>Paracoccaceae</taxon>
        <taxon>Litorivita</taxon>
    </lineage>
</organism>
<evidence type="ECO:0000256" key="4">
    <source>
        <dbReference type="ARBA" id="ARBA00022741"/>
    </source>
</evidence>
<dbReference type="AlphaFoldDB" id="A0A2V4NCH5"/>
<keyword evidence="6" id="KW-0067">ATP-binding</keyword>
<keyword evidence="4" id="KW-0547">Nucleotide-binding</keyword>
<dbReference type="InterPro" id="IPR043836">
    <property type="entry name" value="DHp"/>
</dbReference>
<dbReference type="InterPro" id="IPR003594">
    <property type="entry name" value="HATPase_dom"/>
</dbReference>
<dbReference type="InterPro" id="IPR036890">
    <property type="entry name" value="HATPase_C_sf"/>
</dbReference>